<dbReference type="Proteomes" id="UP001321582">
    <property type="component" value="Chromosome"/>
</dbReference>
<keyword evidence="2 4" id="KW-0663">Pyridoxal phosphate</keyword>
<comment type="similarity">
    <text evidence="3">Belongs to the SelA family.</text>
</comment>
<accession>A0AAU9DBD3</accession>
<dbReference type="PANTHER" id="PTHR32328:SF0">
    <property type="entry name" value="L-SERYL-TRNA(SEC) SELENIUM TRANSFERASE"/>
    <property type="match status" value="1"/>
</dbReference>
<organism evidence="5 6">
    <name type="scientific">Haliovirga abyssi</name>
    <dbReference type="NCBI Taxonomy" id="2996794"/>
    <lineage>
        <taxon>Bacteria</taxon>
        <taxon>Fusobacteriati</taxon>
        <taxon>Fusobacteriota</taxon>
        <taxon>Fusobacteriia</taxon>
        <taxon>Fusobacteriales</taxon>
        <taxon>Haliovirgaceae</taxon>
        <taxon>Haliovirga</taxon>
    </lineage>
</organism>
<protein>
    <submittedName>
        <fullName evidence="5">Uncharacterized protein</fullName>
    </submittedName>
</protein>
<feature type="modified residue" description="N6-(pyridoxal phosphate)lysine" evidence="4">
    <location>
        <position position="300"/>
    </location>
</feature>
<evidence type="ECO:0000313" key="6">
    <source>
        <dbReference type="Proteomes" id="UP001321582"/>
    </source>
</evidence>
<dbReference type="GO" id="GO:0004125">
    <property type="term" value="F:L-seryl-tRNA(Sec) selenium transferase activity"/>
    <property type="evidence" value="ECO:0007669"/>
    <property type="project" value="TreeGrafter"/>
</dbReference>
<dbReference type="AlphaFoldDB" id="A0AAU9DBD3"/>
<evidence type="ECO:0000313" key="5">
    <source>
        <dbReference type="EMBL" id="BDU49517.1"/>
    </source>
</evidence>
<dbReference type="InterPro" id="IPR015421">
    <property type="entry name" value="PyrdxlP-dep_Trfase_major"/>
</dbReference>
<evidence type="ECO:0000256" key="2">
    <source>
        <dbReference type="ARBA" id="ARBA00022898"/>
    </source>
</evidence>
<proteinExistence type="inferred from homology"/>
<dbReference type="Pfam" id="PF03841">
    <property type="entry name" value="SelA"/>
    <property type="match status" value="1"/>
</dbReference>
<dbReference type="InterPro" id="IPR018319">
    <property type="entry name" value="SelA-like"/>
</dbReference>
<dbReference type="InterPro" id="IPR015424">
    <property type="entry name" value="PyrdxlP-dep_Trfase"/>
</dbReference>
<dbReference type="SUPFAM" id="SSF53383">
    <property type="entry name" value="PLP-dependent transferases"/>
    <property type="match status" value="1"/>
</dbReference>
<dbReference type="Gene3D" id="3.90.1150.180">
    <property type="match status" value="1"/>
</dbReference>
<name>A0AAU9DBD3_9FUSO</name>
<dbReference type="RefSeq" id="WP_307904469.1">
    <property type="nucleotide sequence ID" value="NZ_AP027059.1"/>
</dbReference>
<evidence type="ECO:0000256" key="1">
    <source>
        <dbReference type="ARBA" id="ARBA00001933"/>
    </source>
</evidence>
<evidence type="ECO:0000256" key="3">
    <source>
        <dbReference type="ARBA" id="ARBA00044507"/>
    </source>
</evidence>
<dbReference type="Gene3D" id="3.40.640.10">
    <property type="entry name" value="Type I PLP-dependent aspartate aminotransferase-like (Major domain)"/>
    <property type="match status" value="1"/>
</dbReference>
<dbReference type="KEGG" id="haby:HLVA_00860"/>
<comment type="cofactor">
    <cofactor evidence="1 4">
        <name>pyridoxal 5'-phosphate</name>
        <dbReference type="ChEBI" id="CHEBI:597326"/>
    </cofactor>
</comment>
<evidence type="ECO:0000256" key="4">
    <source>
        <dbReference type="PIRSR" id="PIRSR618319-50"/>
    </source>
</evidence>
<dbReference type="PANTHER" id="PTHR32328">
    <property type="entry name" value="L-SERYL-TRNA(SEC) SELENIUM TRANSFERASE"/>
    <property type="match status" value="1"/>
</dbReference>
<sequence>MDFNLVQSYILKLPKIEELKDIPQIKILIEGYSERIVDEYLSKILEERHKKIVKSDVEEDLKKMDFSIDYYIKELKKGIEIEKGKSLKKVINCMGTIYSDYIGNRFYSKEVLDNFSKVFFEYTNMELDEENGKKTDIDSDFEKLLVQLFAQKNCLLVNNMGSAFYLLVDTIFKDKNIILSNSDWLYFSELKYGISDVIKNANGKIKIAGYLNDINIENYIELIEEKDDLCLYSEMFNGKKEFVSNVKEDEFQALKEKSKTVYITDKVYIETESNAIKKIGYDIKTVLEKKYDFYILELSKLGNFPPVGIIFADEESIEKMKKNFIYSLISLNKEMKVLLYFSIKLYLEKKVNKVWINETLAEDRVKDKNIKFIKNIEGKLFEKAEIELVETKQFSFFESMGDSKNENREFIKIYPLKKDVYEAEKELRVGYPIVLCWVVEDSLLLNIDLLKNEEIEILNKKLLEVL</sequence>
<keyword evidence="6" id="KW-1185">Reference proteome</keyword>
<reference evidence="5 6" key="1">
    <citation type="submission" date="2022-11" db="EMBL/GenBank/DDBJ databases">
        <title>Haliovirga abyssi gen. nov., sp. nov., a mesophilic fermentative bacterium isolated from the Iheya North hydrothermal field and the proposal of Haliovirgaceae fam. nov.</title>
        <authorList>
            <person name="Miyazaki U."/>
            <person name="Tame A."/>
            <person name="Miyazaki J."/>
            <person name="Takai K."/>
            <person name="Sawayama S."/>
            <person name="Kitajima M."/>
            <person name="Okamoto A."/>
            <person name="Nakagawa S."/>
        </authorList>
    </citation>
    <scope>NUCLEOTIDE SEQUENCE [LARGE SCALE GENOMIC DNA]</scope>
    <source>
        <strain evidence="5 6">IC12</strain>
    </source>
</reference>
<gene>
    <name evidence="5" type="ORF">HLVA_00860</name>
</gene>
<dbReference type="EMBL" id="AP027059">
    <property type="protein sequence ID" value="BDU49517.1"/>
    <property type="molecule type" value="Genomic_DNA"/>
</dbReference>